<dbReference type="EMBL" id="FNBK01000011">
    <property type="protein sequence ID" value="SDF89395.1"/>
    <property type="molecule type" value="Genomic_DNA"/>
</dbReference>
<gene>
    <name evidence="2" type="ORF">SAMN05216218_1115</name>
</gene>
<evidence type="ECO:0000256" key="1">
    <source>
        <dbReference type="SAM" id="Phobius"/>
    </source>
</evidence>
<evidence type="ECO:0000313" key="2">
    <source>
        <dbReference type="EMBL" id="SDF89395.1"/>
    </source>
</evidence>
<accession>A0A1G7PT23</accession>
<feature type="transmembrane region" description="Helical" evidence="1">
    <location>
        <begin position="12"/>
        <end position="45"/>
    </location>
</feature>
<keyword evidence="3" id="KW-1185">Reference proteome</keyword>
<organism evidence="2 3">
    <name type="scientific">Halorientalis regularis</name>
    <dbReference type="NCBI Taxonomy" id="660518"/>
    <lineage>
        <taxon>Archaea</taxon>
        <taxon>Methanobacteriati</taxon>
        <taxon>Methanobacteriota</taxon>
        <taxon>Stenosarchaea group</taxon>
        <taxon>Halobacteria</taxon>
        <taxon>Halobacteriales</taxon>
        <taxon>Haloarculaceae</taxon>
        <taxon>Halorientalis</taxon>
    </lineage>
</organism>
<keyword evidence="1" id="KW-1133">Transmembrane helix</keyword>
<dbReference type="Proteomes" id="UP000199076">
    <property type="component" value="Unassembled WGS sequence"/>
</dbReference>
<keyword evidence="1" id="KW-0472">Membrane</keyword>
<proteinExistence type="predicted"/>
<sequence>MMPSQEDRQKDLLLIGVGIQLSLFAVLIPALFPLVFVSGFILLWVVFDEAIRRLDEYSGR</sequence>
<evidence type="ECO:0000313" key="3">
    <source>
        <dbReference type="Proteomes" id="UP000199076"/>
    </source>
</evidence>
<keyword evidence="1" id="KW-0812">Transmembrane</keyword>
<name>A0A1G7PT23_9EURY</name>
<protein>
    <submittedName>
        <fullName evidence="2">Uncharacterized protein</fullName>
    </submittedName>
</protein>
<dbReference type="AlphaFoldDB" id="A0A1G7PT23"/>
<reference evidence="3" key="1">
    <citation type="submission" date="2016-10" db="EMBL/GenBank/DDBJ databases">
        <authorList>
            <person name="Varghese N."/>
            <person name="Submissions S."/>
        </authorList>
    </citation>
    <scope>NUCLEOTIDE SEQUENCE [LARGE SCALE GENOMIC DNA]</scope>
    <source>
        <strain evidence="3">IBRC-M 10760</strain>
    </source>
</reference>